<keyword evidence="2" id="KW-1133">Transmembrane helix</keyword>
<dbReference type="STRING" id="1171373.PACID_11000"/>
<feature type="transmembrane region" description="Helical" evidence="2">
    <location>
        <begin position="456"/>
        <end position="477"/>
    </location>
</feature>
<keyword evidence="2" id="KW-0472">Membrane</keyword>
<feature type="transmembrane region" description="Helical" evidence="2">
    <location>
        <begin position="369"/>
        <end position="388"/>
    </location>
</feature>
<feature type="transmembrane region" description="Helical" evidence="2">
    <location>
        <begin position="430"/>
        <end position="449"/>
    </location>
</feature>
<feature type="compositionally biased region" description="Basic and acidic residues" evidence="1">
    <location>
        <begin position="652"/>
        <end position="662"/>
    </location>
</feature>
<evidence type="ECO:0000256" key="1">
    <source>
        <dbReference type="SAM" id="MobiDB-lite"/>
    </source>
</evidence>
<organism evidence="3 4">
    <name type="scientific">Acidipropionibacterium acidipropionici (strain ATCC 4875 / DSM 20272 / JCM 6432 / NBRC 12425 / NCIMB 8070 / 4)</name>
    <name type="common">Propionibacterium acidipropionici</name>
    <dbReference type="NCBI Taxonomy" id="1171373"/>
    <lineage>
        <taxon>Bacteria</taxon>
        <taxon>Bacillati</taxon>
        <taxon>Actinomycetota</taxon>
        <taxon>Actinomycetes</taxon>
        <taxon>Propionibacteriales</taxon>
        <taxon>Propionibacteriaceae</taxon>
        <taxon>Acidipropionibacterium</taxon>
    </lineage>
</organism>
<protein>
    <submittedName>
        <fullName evidence="3">Membrane protein</fullName>
    </submittedName>
</protein>
<dbReference type="KEGG" id="pbo:PACID_11000"/>
<dbReference type="HOGENOM" id="CLU_414392_0_0_11"/>
<feature type="transmembrane region" description="Helical" evidence="2">
    <location>
        <begin position="516"/>
        <end position="534"/>
    </location>
</feature>
<dbReference type="AlphaFoldDB" id="K7RLW8"/>
<keyword evidence="2" id="KW-0812">Transmembrane</keyword>
<dbReference type="Proteomes" id="UP000000214">
    <property type="component" value="Chromosome"/>
</dbReference>
<proteinExistence type="predicted"/>
<evidence type="ECO:0000313" key="3">
    <source>
        <dbReference type="EMBL" id="AFV88924.1"/>
    </source>
</evidence>
<gene>
    <name evidence="3" type="ordered locus">PACID_11000</name>
</gene>
<feature type="transmembrane region" description="Helical" evidence="2">
    <location>
        <begin position="400"/>
        <end position="424"/>
    </location>
</feature>
<accession>K7RLW8</accession>
<evidence type="ECO:0000313" key="4">
    <source>
        <dbReference type="Proteomes" id="UP000000214"/>
    </source>
</evidence>
<evidence type="ECO:0000256" key="2">
    <source>
        <dbReference type="SAM" id="Phobius"/>
    </source>
</evidence>
<feature type="region of interest" description="Disordered" evidence="1">
    <location>
        <begin position="597"/>
        <end position="626"/>
    </location>
</feature>
<feature type="region of interest" description="Disordered" evidence="1">
    <location>
        <begin position="641"/>
        <end position="662"/>
    </location>
</feature>
<dbReference type="EMBL" id="CP003493">
    <property type="protein sequence ID" value="AFV88924.1"/>
    <property type="molecule type" value="Genomic_DNA"/>
</dbReference>
<dbReference type="eggNOG" id="COG1511">
    <property type="taxonomic scope" value="Bacteria"/>
</dbReference>
<feature type="transmembrane region" description="Helical" evidence="2">
    <location>
        <begin position="232"/>
        <end position="257"/>
    </location>
</feature>
<reference evidence="3 4" key="1">
    <citation type="journal article" date="2012" name="BMC Genomics">
        <title>The genome sequence of Propionibacterium acidipropionici provides insights into its biotechnological and industrial potential.</title>
        <authorList>
            <person name="Parizzi L.P."/>
            <person name="Grassi M.C."/>
            <person name="Llerena L.A."/>
            <person name="Carazzolle M.F."/>
            <person name="Queiroz V.L."/>
            <person name="Lunardi I."/>
            <person name="Zeidler A.F."/>
            <person name="Teixeira P.J."/>
            <person name="Mieczkowski P."/>
            <person name="Rincones J."/>
            <person name="Pereira G.A."/>
        </authorList>
    </citation>
    <scope>NUCLEOTIDE SEQUENCE [LARGE SCALE GENOMIC DNA]</scope>
    <source>
        <strain evidence="4">ATCC 4875 / DSM 20272 / JCM 6432 / NBRC 12425 / NCIMB 8070</strain>
    </source>
</reference>
<dbReference type="PATRIC" id="fig|1171373.8.peg.1097"/>
<sequence>MDGGGEIAEHRGGEALCGGVHRGGADAEVGGDPAHVDPVDAVVVQPFGQAGAVLVPADGAFEARVGGLVGALVEDGVEALPGQPRMEVLAWRPDDAVRRPAVDEIRMVGEVIPGIDVMIPGGHDDVVSVIPVQQRVDAGGDSGPAVDSQGPSLAEVVLDVDHYQCPGHEDPPGAMDGLKTTVPRAGGGVTFGDMSETGHDTQQAVSEDADVVHTPPQHKSAYRRWFSRLNPAVQLVLMQLWMPVFMCIMFIICYVGAFQHLAPHNVPVGVVGTASQAEQYQAVADKAEPGGFDFRVVHNAGAAEKEVRAGTLAIAYVADDNTIIVARAHQAQAATVIPAMVTPLLGARQAPAEKDVAPLPTGDMGMTPMYLMLAWCISGYLCAMFIGLMGGPLRRRTRFIIIGVVGVCLSFLASFLVSFVLGAIRGHFFQLWGLGFCWAVAIGIAVNGLSYFVGRFIAVPSMTIFIFLSIPSSGVAMPKWLVPPLFGWLNHVVVGSGITEMLKRLIYNVGPGYQRGWTMLVCYLVIGLVMTWFGRPYWEWRRVRQLLSGRTTMFRDAQRANGKRNDRENKQILAAFGLAERDDGAIIRIDPKAVRAQRRRTKQAGKQHALPDIPDDIYKPGSEGSRDLRWDARWDEHSGIMDTLENELNVAPRDDEDRQRRD</sequence>
<name>K7RLW8_ACIA4</name>